<keyword evidence="3" id="KW-1185">Reference proteome</keyword>
<sequence>RRSHAWFYAHLPGTGVIVEVQGRFFGRRRSHAWFYAHLPGTGVIVEVQGRFFGRRRSHAWFYAHLPGTGLLPTIGIRTWTATASIHNLLPVRSSSQSLYQRKPTKTDQDRPGGRSDFRIKNSANKGK</sequence>
<feature type="non-terminal residue" evidence="2">
    <location>
        <position position="1"/>
    </location>
</feature>
<protein>
    <submittedName>
        <fullName evidence="2">Uncharacterized protein</fullName>
    </submittedName>
</protein>
<evidence type="ECO:0000256" key="1">
    <source>
        <dbReference type="SAM" id="MobiDB-lite"/>
    </source>
</evidence>
<gene>
    <name evidence="2" type="ORF">ACFO0G_01230</name>
</gene>
<feature type="compositionally biased region" description="Basic and acidic residues" evidence="1">
    <location>
        <begin position="104"/>
        <end position="119"/>
    </location>
</feature>
<dbReference type="EMBL" id="JBHSDQ010000001">
    <property type="protein sequence ID" value="MFC4394698.1"/>
    <property type="molecule type" value="Genomic_DNA"/>
</dbReference>
<organism evidence="2 3">
    <name type="scientific">Arthrobacter sedimenti</name>
    <dbReference type="NCBI Taxonomy" id="2694931"/>
    <lineage>
        <taxon>Bacteria</taxon>
        <taxon>Bacillati</taxon>
        <taxon>Actinomycetota</taxon>
        <taxon>Actinomycetes</taxon>
        <taxon>Micrococcales</taxon>
        <taxon>Micrococcaceae</taxon>
        <taxon>Arthrobacter</taxon>
    </lineage>
</organism>
<reference evidence="3" key="1">
    <citation type="journal article" date="2019" name="Int. J. Syst. Evol. Microbiol.">
        <title>The Global Catalogue of Microorganisms (GCM) 10K type strain sequencing project: providing services to taxonomists for standard genome sequencing and annotation.</title>
        <authorList>
            <consortium name="The Broad Institute Genomics Platform"/>
            <consortium name="The Broad Institute Genome Sequencing Center for Infectious Disease"/>
            <person name="Wu L."/>
            <person name="Ma J."/>
        </authorList>
    </citation>
    <scope>NUCLEOTIDE SEQUENCE [LARGE SCALE GENOMIC DNA]</scope>
    <source>
        <strain evidence="3">PJ61</strain>
    </source>
</reference>
<name>A0ABV8WGX3_9MICC</name>
<comment type="caution">
    <text evidence="2">The sequence shown here is derived from an EMBL/GenBank/DDBJ whole genome shotgun (WGS) entry which is preliminary data.</text>
</comment>
<evidence type="ECO:0000313" key="3">
    <source>
        <dbReference type="Proteomes" id="UP001595778"/>
    </source>
</evidence>
<accession>A0ABV8WGX3</accession>
<dbReference type="Proteomes" id="UP001595778">
    <property type="component" value="Unassembled WGS sequence"/>
</dbReference>
<feature type="region of interest" description="Disordered" evidence="1">
    <location>
        <begin position="95"/>
        <end position="127"/>
    </location>
</feature>
<proteinExistence type="predicted"/>
<evidence type="ECO:0000313" key="2">
    <source>
        <dbReference type="EMBL" id="MFC4394698.1"/>
    </source>
</evidence>
<dbReference type="RefSeq" id="WP_376976148.1">
    <property type="nucleotide sequence ID" value="NZ_JBHSDQ010000001.1"/>
</dbReference>